<keyword evidence="3" id="KW-0862">Zinc</keyword>
<reference evidence="9" key="4">
    <citation type="submission" date="2025-09" db="UniProtKB">
        <authorList>
            <consortium name="Ensembl"/>
        </authorList>
    </citation>
    <scope>IDENTIFICATION</scope>
</reference>
<dbReference type="InterPro" id="IPR000315">
    <property type="entry name" value="Znf_B-box"/>
</dbReference>
<dbReference type="InParanoid" id="W5LEQ9"/>
<dbReference type="SMART" id="SM00336">
    <property type="entry name" value="BBOX"/>
    <property type="match status" value="1"/>
</dbReference>
<reference evidence="10" key="2">
    <citation type="journal article" date="2014" name="Nat. Commun.">
        <title>The cavefish genome reveals candidate genes for eye loss.</title>
        <authorList>
            <person name="McGaugh S.E."/>
            <person name="Gross J.B."/>
            <person name="Aken B."/>
            <person name="Blin M."/>
            <person name="Borowsky R."/>
            <person name="Chalopin D."/>
            <person name="Hinaux H."/>
            <person name="Jeffery W.R."/>
            <person name="Keene A."/>
            <person name="Ma L."/>
            <person name="Minx P."/>
            <person name="Murphy D."/>
            <person name="O'Quin K.E."/>
            <person name="Retaux S."/>
            <person name="Rohner N."/>
            <person name="Searle S.M."/>
            <person name="Stahl B.A."/>
            <person name="Tabin C."/>
            <person name="Volff J.N."/>
            <person name="Yoshizawa M."/>
            <person name="Warren W.C."/>
        </authorList>
    </citation>
    <scope>NUCLEOTIDE SEQUENCE [LARGE SCALE GENOMIC DNA]</scope>
    <source>
        <strain evidence="10">female</strain>
    </source>
</reference>
<dbReference type="SMART" id="SM00184">
    <property type="entry name" value="RING"/>
    <property type="match status" value="1"/>
</dbReference>
<dbReference type="SMART" id="SM00589">
    <property type="entry name" value="PRY"/>
    <property type="match status" value="1"/>
</dbReference>
<evidence type="ECO:0000313" key="9">
    <source>
        <dbReference type="Ensembl" id="ENSAMXP00000018321.2"/>
    </source>
</evidence>
<dbReference type="Pfam" id="PF00622">
    <property type="entry name" value="SPRY"/>
    <property type="match status" value="1"/>
</dbReference>
<evidence type="ECO:0000256" key="3">
    <source>
        <dbReference type="ARBA" id="ARBA00022833"/>
    </source>
</evidence>
<evidence type="ECO:0000259" key="7">
    <source>
        <dbReference type="PROSITE" id="PS50119"/>
    </source>
</evidence>
<dbReference type="InterPro" id="IPR006574">
    <property type="entry name" value="PRY"/>
</dbReference>
<dbReference type="SUPFAM" id="SSF49899">
    <property type="entry name" value="Concanavalin A-like lectins/glucanases"/>
    <property type="match status" value="1"/>
</dbReference>
<dbReference type="Pfam" id="PF00643">
    <property type="entry name" value="zf-B_box"/>
    <property type="match status" value="1"/>
</dbReference>
<dbReference type="GeneTree" id="ENSGT00970000193390"/>
<dbReference type="InterPro" id="IPR001841">
    <property type="entry name" value="Znf_RING"/>
</dbReference>
<dbReference type="STRING" id="7994.ENSAMXP00000018321"/>
<dbReference type="Ensembl" id="ENSAMXT00000018321.2">
    <property type="protein sequence ID" value="ENSAMXP00000018321.2"/>
    <property type="gene ID" value="ENSAMXG00000017788.2"/>
</dbReference>
<dbReference type="InterPro" id="IPR050143">
    <property type="entry name" value="TRIM/RBCC"/>
</dbReference>
<evidence type="ECO:0000256" key="5">
    <source>
        <dbReference type="SAM" id="Coils"/>
    </source>
</evidence>
<dbReference type="SUPFAM" id="SSF57845">
    <property type="entry name" value="B-box zinc-binding domain"/>
    <property type="match status" value="1"/>
</dbReference>
<dbReference type="InterPro" id="IPR003877">
    <property type="entry name" value="SPRY_dom"/>
</dbReference>
<organism evidence="9 10">
    <name type="scientific">Astyanax mexicanus</name>
    <name type="common">Blind cave fish</name>
    <name type="synonym">Astyanax fasciatus mexicanus</name>
    <dbReference type="NCBI Taxonomy" id="7994"/>
    <lineage>
        <taxon>Eukaryota</taxon>
        <taxon>Metazoa</taxon>
        <taxon>Chordata</taxon>
        <taxon>Craniata</taxon>
        <taxon>Vertebrata</taxon>
        <taxon>Euteleostomi</taxon>
        <taxon>Actinopterygii</taxon>
        <taxon>Neopterygii</taxon>
        <taxon>Teleostei</taxon>
        <taxon>Ostariophysi</taxon>
        <taxon>Characiformes</taxon>
        <taxon>Characoidei</taxon>
        <taxon>Acestrorhamphidae</taxon>
        <taxon>Acestrorhamphinae</taxon>
        <taxon>Astyanax</taxon>
    </lineage>
</organism>
<dbReference type="HOGENOM" id="CLU_013137_6_0_1"/>
<dbReference type="PRINTS" id="PR01407">
    <property type="entry name" value="BUTYPHLNCDUF"/>
</dbReference>
<dbReference type="InterPro" id="IPR017907">
    <property type="entry name" value="Znf_RING_CS"/>
</dbReference>
<dbReference type="Gene3D" id="3.30.40.10">
    <property type="entry name" value="Zinc/RING finger domain, C3HC4 (zinc finger)"/>
    <property type="match status" value="1"/>
</dbReference>
<evidence type="ECO:0000313" key="10">
    <source>
        <dbReference type="Proteomes" id="UP000018467"/>
    </source>
</evidence>
<sequence length="467" mass="53487">MASALSPLEEDLTCPVCCEIFSEPVLLSCSHSFCRECLQKSWKGREDRECPVCRRRTDGTDPPLNLALKNACEFVVKQRSAGAPTAPTAEQDQCPVHSGKLQLFCVDDQQLVCVECVAGEHQRHNFCSISKVAEERREELQTKQKALQLKLNSVKRAKNTYSQHFQSQVQQTEDQIREEFEELHQFLREEEKERITALREEEEKKRKKLKKKTAEMESMIESLTEKIEVLKDGLGSEDVAFMTKYTEAKKSAEYTVPEPQLDSGALIDVAKHVGNLRYRVWEKMKDLCPYFPVILDPNSANKSLTLSEDLSRLVPGAPLKALPNNPERFTDQTAVFGSEGFTSGVHSWEVELGENKCWKIGVAKKSAKQKLFSAKPKKEIWAISLQQGQYSWPMDCNPWSIFIFQKIHVQLDCDEQEVTFFNNFHKKIAVMFVKTTEKVYPFFYTSSEDALKIQPSKVIVKKKVNRD</sequence>
<dbReference type="Pfam" id="PF13445">
    <property type="entry name" value="zf-RING_UBOX"/>
    <property type="match status" value="1"/>
</dbReference>
<dbReference type="InterPro" id="IPR001870">
    <property type="entry name" value="B30.2/SPRY"/>
</dbReference>
<dbReference type="PROSITE" id="PS00518">
    <property type="entry name" value="ZF_RING_1"/>
    <property type="match status" value="1"/>
</dbReference>
<dbReference type="GO" id="GO:0008270">
    <property type="term" value="F:zinc ion binding"/>
    <property type="evidence" value="ECO:0007669"/>
    <property type="project" value="UniProtKB-KW"/>
</dbReference>
<dbReference type="InterPro" id="IPR013083">
    <property type="entry name" value="Znf_RING/FYVE/PHD"/>
</dbReference>
<evidence type="ECO:0000259" key="6">
    <source>
        <dbReference type="PROSITE" id="PS50089"/>
    </source>
</evidence>
<evidence type="ECO:0000256" key="1">
    <source>
        <dbReference type="ARBA" id="ARBA00022723"/>
    </source>
</evidence>
<feature type="domain" description="B30.2/SPRY" evidence="8">
    <location>
        <begin position="273"/>
        <end position="460"/>
    </location>
</feature>
<protein>
    <submittedName>
        <fullName evidence="9">Tripartite motif-containing protein 35-like</fullName>
    </submittedName>
</protein>
<proteinExistence type="predicted"/>
<feature type="coiled-coil region" evidence="5">
    <location>
        <begin position="130"/>
        <end position="226"/>
    </location>
</feature>
<dbReference type="AlphaFoldDB" id="W5LEQ9"/>
<evidence type="ECO:0000256" key="2">
    <source>
        <dbReference type="ARBA" id="ARBA00022771"/>
    </source>
</evidence>
<dbReference type="InterPro" id="IPR027370">
    <property type="entry name" value="Znf-RING_euk"/>
</dbReference>
<dbReference type="Pfam" id="PF13765">
    <property type="entry name" value="PRY"/>
    <property type="match status" value="1"/>
</dbReference>
<dbReference type="InterPro" id="IPR013320">
    <property type="entry name" value="ConA-like_dom_sf"/>
</dbReference>
<dbReference type="PANTHER" id="PTHR24103">
    <property type="entry name" value="E3 UBIQUITIN-PROTEIN LIGASE TRIM"/>
    <property type="match status" value="1"/>
</dbReference>
<dbReference type="InterPro" id="IPR003879">
    <property type="entry name" value="Butyrophylin_SPRY"/>
</dbReference>
<name>W5LEQ9_ASTMX</name>
<dbReference type="PROSITE" id="PS50188">
    <property type="entry name" value="B302_SPRY"/>
    <property type="match status" value="1"/>
</dbReference>
<feature type="domain" description="B box-type" evidence="7">
    <location>
        <begin position="89"/>
        <end position="129"/>
    </location>
</feature>
<evidence type="ECO:0000259" key="8">
    <source>
        <dbReference type="PROSITE" id="PS50188"/>
    </source>
</evidence>
<accession>W5LEQ9</accession>
<dbReference type="PROSITE" id="PS50119">
    <property type="entry name" value="ZF_BBOX"/>
    <property type="match status" value="1"/>
</dbReference>
<dbReference type="Proteomes" id="UP000018467">
    <property type="component" value="Unassembled WGS sequence"/>
</dbReference>
<keyword evidence="1" id="KW-0479">Metal-binding</keyword>
<feature type="domain" description="RING-type" evidence="6">
    <location>
        <begin position="14"/>
        <end position="54"/>
    </location>
</feature>
<reference evidence="9" key="3">
    <citation type="submission" date="2025-08" db="UniProtKB">
        <authorList>
            <consortium name="Ensembl"/>
        </authorList>
    </citation>
    <scope>IDENTIFICATION</scope>
</reference>
<keyword evidence="2 4" id="KW-0863">Zinc-finger</keyword>
<dbReference type="Gene3D" id="2.60.120.920">
    <property type="match status" value="1"/>
</dbReference>
<dbReference type="InterPro" id="IPR043136">
    <property type="entry name" value="B30.2/SPRY_sf"/>
</dbReference>
<dbReference type="CDD" id="cd19769">
    <property type="entry name" value="Bbox2_TRIM16-like"/>
    <property type="match status" value="1"/>
</dbReference>
<dbReference type="SUPFAM" id="SSF57850">
    <property type="entry name" value="RING/U-box"/>
    <property type="match status" value="1"/>
</dbReference>
<dbReference type="PROSITE" id="PS50089">
    <property type="entry name" value="ZF_RING_2"/>
    <property type="match status" value="1"/>
</dbReference>
<keyword evidence="10" id="KW-1185">Reference proteome</keyword>
<reference evidence="10" key="1">
    <citation type="submission" date="2013-03" db="EMBL/GenBank/DDBJ databases">
        <authorList>
            <person name="Jeffery W."/>
            <person name="Warren W."/>
            <person name="Wilson R.K."/>
        </authorList>
    </citation>
    <scope>NUCLEOTIDE SEQUENCE</scope>
    <source>
        <strain evidence="10">female</strain>
    </source>
</reference>
<dbReference type="Gene3D" id="3.30.160.60">
    <property type="entry name" value="Classic Zinc Finger"/>
    <property type="match status" value="1"/>
</dbReference>
<keyword evidence="5" id="KW-0175">Coiled coil</keyword>
<evidence type="ECO:0000256" key="4">
    <source>
        <dbReference type="PROSITE-ProRule" id="PRU00024"/>
    </source>
</evidence>
<dbReference type="eggNOG" id="KOG2177">
    <property type="taxonomic scope" value="Eukaryota"/>
</dbReference>